<comment type="subcellular location">
    <subcellularLocation>
        <location evidence="4">Cytoplasm</location>
    </subcellularLocation>
    <subcellularLocation>
        <location evidence="3">Endoplasmic reticulum</location>
    </subcellularLocation>
    <subcellularLocation>
        <location evidence="2">Membrane</location>
        <topology evidence="2">Multi-pass membrane protein</topology>
    </subcellularLocation>
    <subcellularLocation>
        <location evidence="1">Nucleus</location>
    </subcellularLocation>
</comment>
<evidence type="ECO:0000256" key="7">
    <source>
        <dbReference type="ARBA" id="ARBA00022490"/>
    </source>
</evidence>
<dbReference type="GO" id="GO:0016020">
    <property type="term" value="C:membrane"/>
    <property type="evidence" value="ECO:0007669"/>
    <property type="project" value="UniProtKB-SubCell"/>
</dbReference>
<sequence>MQQFESFKLSENFSQKLLFQHPSELQEADWKLPKTLFTFRPRTSKTIVMEPRMRKPGPSTLGMAWRGGNARTNEGTKQEQAYYRSFSQGNTKKSTRAGYFGLESVMLLVCLTVSLLILPVILPPLPPPPFLLLLLPIGIFGLLMILAFMPSNVRDLTYT</sequence>
<comment type="similarity">
    <text evidence="5">Belongs to the plant organ size related (OSR) protein family.</text>
</comment>
<keyword evidence="10 13" id="KW-1133">Transmembrane helix</keyword>
<evidence type="ECO:0000256" key="2">
    <source>
        <dbReference type="ARBA" id="ARBA00004141"/>
    </source>
</evidence>
<evidence type="ECO:0000256" key="5">
    <source>
        <dbReference type="ARBA" id="ARBA00006891"/>
    </source>
</evidence>
<evidence type="ECO:0000256" key="9">
    <source>
        <dbReference type="ARBA" id="ARBA00022824"/>
    </source>
</evidence>
<dbReference type="GO" id="GO:0005783">
    <property type="term" value="C:endoplasmic reticulum"/>
    <property type="evidence" value="ECO:0007669"/>
    <property type="project" value="UniProtKB-SubCell"/>
</dbReference>
<dbReference type="PANTHER" id="PTHR36023:SF3">
    <property type="entry name" value="ARGOS-LIKE PROTEIN"/>
    <property type="match status" value="1"/>
</dbReference>
<evidence type="ECO:0000256" key="4">
    <source>
        <dbReference type="ARBA" id="ARBA00004496"/>
    </source>
</evidence>
<evidence type="ECO:0000256" key="8">
    <source>
        <dbReference type="ARBA" id="ARBA00022692"/>
    </source>
</evidence>
<evidence type="ECO:0000313" key="15">
    <source>
        <dbReference type="Proteomes" id="UP001443914"/>
    </source>
</evidence>
<dbReference type="EMBL" id="JBDFQZ010000005">
    <property type="protein sequence ID" value="KAK9725293.1"/>
    <property type="molecule type" value="Genomic_DNA"/>
</dbReference>
<dbReference type="AlphaFoldDB" id="A0AAW1KWQ1"/>
<keyword evidence="15" id="KW-1185">Reference proteome</keyword>
<evidence type="ECO:0000256" key="11">
    <source>
        <dbReference type="ARBA" id="ARBA00023136"/>
    </source>
</evidence>
<dbReference type="GO" id="GO:0005634">
    <property type="term" value="C:nucleus"/>
    <property type="evidence" value="ECO:0007669"/>
    <property type="project" value="UniProtKB-SubCell"/>
</dbReference>
<dbReference type="InterPro" id="IPR037468">
    <property type="entry name" value="ARGOS/ARL/OSR1"/>
</dbReference>
<keyword evidence="7" id="KW-0963">Cytoplasm</keyword>
<dbReference type="GO" id="GO:0009725">
    <property type="term" value="P:response to hormone"/>
    <property type="evidence" value="ECO:0007669"/>
    <property type="project" value="UniProtKB-ARBA"/>
</dbReference>
<evidence type="ECO:0000256" key="10">
    <source>
        <dbReference type="ARBA" id="ARBA00022989"/>
    </source>
</evidence>
<evidence type="ECO:0000256" key="13">
    <source>
        <dbReference type="SAM" id="Phobius"/>
    </source>
</evidence>
<feature type="transmembrane region" description="Helical" evidence="13">
    <location>
        <begin position="130"/>
        <end position="149"/>
    </location>
</feature>
<reference evidence="14" key="1">
    <citation type="submission" date="2024-03" db="EMBL/GenBank/DDBJ databases">
        <title>WGS assembly of Saponaria officinalis var. Norfolk2.</title>
        <authorList>
            <person name="Jenkins J."/>
            <person name="Shu S."/>
            <person name="Grimwood J."/>
            <person name="Barry K."/>
            <person name="Goodstein D."/>
            <person name="Schmutz J."/>
            <person name="Leebens-Mack J."/>
            <person name="Osbourn A."/>
        </authorList>
    </citation>
    <scope>NUCLEOTIDE SEQUENCE [LARGE SCALE GENOMIC DNA]</scope>
    <source>
        <strain evidence="14">JIC</strain>
    </source>
</reference>
<accession>A0AAW1KWQ1</accession>
<evidence type="ECO:0000256" key="3">
    <source>
        <dbReference type="ARBA" id="ARBA00004240"/>
    </source>
</evidence>
<evidence type="ECO:0000313" key="14">
    <source>
        <dbReference type="EMBL" id="KAK9725293.1"/>
    </source>
</evidence>
<proteinExistence type="inferred from homology"/>
<comment type="caution">
    <text evidence="14">The sequence shown here is derived from an EMBL/GenBank/DDBJ whole genome shotgun (WGS) entry which is preliminary data.</text>
</comment>
<dbReference type="GO" id="GO:0046622">
    <property type="term" value="P:positive regulation of organ growth"/>
    <property type="evidence" value="ECO:0007669"/>
    <property type="project" value="InterPro"/>
</dbReference>
<dbReference type="PANTHER" id="PTHR36023">
    <property type="entry name" value="ARGOS-LIKE PROTEIN"/>
    <property type="match status" value="1"/>
</dbReference>
<keyword evidence="8 13" id="KW-0812">Transmembrane</keyword>
<evidence type="ECO:0000256" key="12">
    <source>
        <dbReference type="ARBA" id="ARBA00023242"/>
    </source>
</evidence>
<keyword evidence="6" id="KW-0217">Developmental protein</keyword>
<protein>
    <recommendedName>
        <fullName evidence="16">ARGOS-like protein</fullName>
    </recommendedName>
</protein>
<feature type="transmembrane region" description="Helical" evidence="13">
    <location>
        <begin position="97"/>
        <end position="118"/>
    </location>
</feature>
<evidence type="ECO:0008006" key="16">
    <source>
        <dbReference type="Google" id="ProtNLM"/>
    </source>
</evidence>
<keyword evidence="12" id="KW-0539">Nucleus</keyword>
<keyword evidence="9" id="KW-0256">Endoplasmic reticulum</keyword>
<organism evidence="14 15">
    <name type="scientific">Saponaria officinalis</name>
    <name type="common">Common soapwort</name>
    <name type="synonym">Lychnis saponaria</name>
    <dbReference type="NCBI Taxonomy" id="3572"/>
    <lineage>
        <taxon>Eukaryota</taxon>
        <taxon>Viridiplantae</taxon>
        <taxon>Streptophyta</taxon>
        <taxon>Embryophyta</taxon>
        <taxon>Tracheophyta</taxon>
        <taxon>Spermatophyta</taxon>
        <taxon>Magnoliopsida</taxon>
        <taxon>eudicotyledons</taxon>
        <taxon>Gunneridae</taxon>
        <taxon>Pentapetalae</taxon>
        <taxon>Caryophyllales</taxon>
        <taxon>Caryophyllaceae</taxon>
        <taxon>Caryophylleae</taxon>
        <taxon>Saponaria</taxon>
    </lineage>
</organism>
<gene>
    <name evidence="14" type="ORF">RND81_05G134300</name>
</gene>
<keyword evidence="11 13" id="KW-0472">Membrane</keyword>
<evidence type="ECO:0000256" key="6">
    <source>
        <dbReference type="ARBA" id="ARBA00022473"/>
    </source>
</evidence>
<name>A0AAW1KWQ1_SAPOF</name>
<evidence type="ECO:0000256" key="1">
    <source>
        <dbReference type="ARBA" id="ARBA00004123"/>
    </source>
</evidence>
<dbReference type="Proteomes" id="UP001443914">
    <property type="component" value="Unassembled WGS sequence"/>
</dbReference>